<accession>A0ABD6CYV1</accession>
<organism evidence="1 2">
    <name type="scientific">Haloplanus ruber</name>
    <dbReference type="NCBI Taxonomy" id="869892"/>
    <lineage>
        <taxon>Archaea</taxon>
        <taxon>Methanobacteriati</taxon>
        <taxon>Methanobacteriota</taxon>
        <taxon>Stenosarchaea group</taxon>
        <taxon>Halobacteria</taxon>
        <taxon>Halobacteriales</taxon>
        <taxon>Haloferacaceae</taxon>
        <taxon>Haloplanus</taxon>
    </lineage>
</organism>
<dbReference type="AlphaFoldDB" id="A0ABD6CYV1"/>
<proteinExistence type="predicted"/>
<evidence type="ECO:0000313" key="2">
    <source>
        <dbReference type="Proteomes" id="UP001597075"/>
    </source>
</evidence>
<sequence length="103" mass="10994">MSKDDETFRSTVAAGFQSQFDADAETADAAASKAAAFRSEVAEDLTAEELLDAVADADDYEDVAHRYDLVIGTLAAEHEDCTDSRPYRLAGFDDLAADPEIGA</sequence>
<gene>
    <name evidence="1" type="ORF">ACFSBJ_05755</name>
</gene>
<dbReference type="RefSeq" id="WP_256405866.1">
    <property type="nucleotide sequence ID" value="NZ_CP187151.1"/>
</dbReference>
<protein>
    <submittedName>
        <fullName evidence="1">Uncharacterized protein</fullName>
    </submittedName>
</protein>
<name>A0ABD6CYV1_9EURY</name>
<dbReference type="Proteomes" id="UP001597075">
    <property type="component" value="Unassembled WGS sequence"/>
</dbReference>
<comment type="caution">
    <text evidence="1">The sequence shown here is derived from an EMBL/GenBank/DDBJ whole genome shotgun (WGS) entry which is preliminary data.</text>
</comment>
<dbReference type="EMBL" id="JBHUDL010000009">
    <property type="protein sequence ID" value="MFD1633239.1"/>
    <property type="molecule type" value="Genomic_DNA"/>
</dbReference>
<evidence type="ECO:0000313" key="1">
    <source>
        <dbReference type="EMBL" id="MFD1633239.1"/>
    </source>
</evidence>
<reference evidence="1 2" key="1">
    <citation type="journal article" date="2019" name="Int. J. Syst. Evol. Microbiol.">
        <title>The Global Catalogue of Microorganisms (GCM) 10K type strain sequencing project: providing services to taxonomists for standard genome sequencing and annotation.</title>
        <authorList>
            <consortium name="The Broad Institute Genomics Platform"/>
            <consortium name="The Broad Institute Genome Sequencing Center for Infectious Disease"/>
            <person name="Wu L."/>
            <person name="Ma J."/>
        </authorList>
    </citation>
    <scope>NUCLEOTIDE SEQUENCE [LARGE SCALE GENOMIC DNA]</scope>
    <source>
        <strain evidence="1 2">CGMCC 1.10594</strain>
    </source>
</reference>
<keyword evidence="2" id="KW-1185">Reference proteome</keyword>